<proteinExistence type="predicted"/>
<dbReference type="EMBL" id="PGCI01000021">
    <property type="protein sequence ID" value="PLW48732.1"/>
    <property type="molecule type" value="Genomic_DNA"/>
</dbReference>
<evidence type="ECO:0000313" key="4">
    <source>
        <dbReference type="Proteomes" id="UP000235392"/>
    </source>
</evidence>
<evidence type="ECO:0000256" key="1">
    <source>
        <dbReference type="SAM" id="MobiDB-lite"/>
    </source>
</evidence>
<protein>
    <submittedName>
        <fullName evidence="2">Uncharacterized protein</fullName>
    </submittedName>
</protein>
<reference evidence="2 4" key="1">
    <citation type="submission" date="2017-11" db="EMBL/GenBank/DDBJ databases">
        <title>De novo assembly and phasing of dikaryotic genomes from two isolates of Puccinia coronata f. sp. avenae, the causal agent of oat crown rust.</title>
        <authorList>
            <person name="Miller M.E."/>
            <person name="Zhang Y."/>
            <person name="Omidvar V."/>
            <person name="Sperschneider J."/>
            <person name="Schwessinger B."/>
            <person name="Raley C."/>
            <person name="Palmer J.M."/>
            <person name="Garnica D."/>
            <person name="Upadhyaya N."/>
            <person name="Rathjen J."/>
            <person name="Taylor J.M."/>
            <person name="Park R.F."/>
            <person name="Dodds P.N."/>
            <person name="Hirsch C.D."/>
            <person name="Kianian S.F."/>
            <person name="Figueroa M."/>
        </authorList>
    </citation>
    <scope>NUCLEOTIDE SEQUENCE [LARGE SCALE GENOMIC DNA]</scope>
    <source>
        <strain evidence="2">12SD80</strain>
    </source>
</reference>
<organism evidence="2 4">
    <name type="scientific">Puccinia coronata f. sp. avenae</name>
    <dbReference type="NCBI Taxonomy" id="200324"/>
    <lineage>
        <taxon>Eukaryota</taxon>
        <taxon>Fungi</taxon>
        <taxon>Dikarya</taxon>
        <taxon>Basidiomycota</taxon>
        <taxon>Pucciniomycotina</taxon>
        <taxon>Pucciniomycetes</taxon>
        <taxon>Pucciniales</taxon>
        <taxon>Pucciniaceae</taxon>
        <taxon>Puccinia</taxon>
    </lineage>
</organism>
<comment type="caution">
    <text evidence="2">The sequence shown here is derived from an EMBL/GenBank/DDBJ whole genome shotgun (WGS) entry which is preliminary data.</text>
</comment>
<gene>
    <name evidence="3" type="ORF">PCASD_03221</name>
    <name evidence="2" type="ORF">PCASD_09206</name>
</gene>
<dbReference type="Proteomes" id="UP000235392">
    <property type="component" value="Unassembled WGS sequence"/>
</dbReference>
<feature type="compositionally biased region" description="Low complexity" evidence="1">
    <location>
        <begin position="12"/>
        <end position="25"/>
    </location>
</feature>
<accession>A0A2N5TGD1</accession>
<name>A0A2N5TGD1_9BASI</name>
<feature type="region of interest" description="Disordered" evidence="1">
    <location>
        <begin position="1"/>
        <end position="34"/>
    </location>
</feature>
<dbReference type="AlphaFoldDB" id="A0A2N5TGD1"/>
<evidence type="ECO:0000313" key="3">
    <source>
        <dbReference type="EMBL" id="PLW48732.1"/>
    </source>
</evidence>
<feature type="region of interest" description="Disordered" evidence="1">
    <location>
        <begin position="50"/>
        <end position="89"/>
    </location>
</feature>
<sequence>MSAPGAEEQHPPAHSSTPSHPSKSSQMMPGTPAIPSTPYYSVCANLAPRSHSPGCSNCPSAMTGPGLHPAMVQVAPSSVPLAGDNPAGK</sequence>
<dbReference type="EMBL" id="PGCI01000607">
    <property type="protein sequence ID" value="PLW24555.1"/>
    <property type="molecule type" value="Genomic_DNA"/>
</dbReference>
<evidence type="ECO:0000313" key="2">
    <source>
        <dbReference type="EMBL" id="PLW24555.1"/>
    </source>
</evidence>